<dbReference type="InterPro" id="IPR032675">
    <property type="entry name" value="LRR_dom_sf"/>
</dbReference>
<evidence type="ECO:0000259" key="2">
    <source>
        <dbReference type="PROSITE" id="PS50181"/>
    </source>
</evidence>
<feature type="domain" description="F-box" evidence="2">
    <location>
        <begin position="22"/>
        <end position="72"/>
    </location>
</feature>
<dbReference type="Proteomes" id="UP001497392">
    <property type="component" value="Unassembled WGS sequence"/>
</dbReference>
<dbReference type="Gene3D" id="3.80.10.10">
    <property type="entry name" value="Ribonuclease Inhibitor"/>
    <property type="match status" value="1"/>
</dbReference>
<comment type="subcellular location">
    <subcellularLocation>
        <location evidence="1">Cytoplasm</location>
        <location evidence="1">Cytoskeleton</location>
        <location evidence="1">Cilium axoneme</location>
    </subcellularLocation>
</comment>
<evidence type="ECO:0000313" key="3">
    <source>
        <dbReference type="EMBL" id="CAL5222656.1"/>
    </source>
</evidence>
<evidence type="ECO:0000313" key="4">
    <source>
        <dbReference type="Proteomes" id="UP001497392"/>
    </source>
</evidence>
<dbReference type="PROSITE" id="PS50181">
    <property type="entry name" value="FBOX"/>
    <property type="match status" value="1"/>
</dbReference>
<accession>A0ABP1FT96</accession>
<dbReference type="SUPFAM" id="SSF81383">
    <property type="entry name" value="F-box domain"/>
    <property type="match status" value="1"/>
</dbReference>
<keyword evidence="4" id="KW-1185">Reference proteome</keyword>
<dbReference type="InterPro" id="IPR001810">
    <property type="entry name" value="F-box_dom"/>
</dbReference>
<dbReference type="SUPFAM" id="SSF52058">
    <property type="entry name" value="L domain-like"/>
    <property type="match status" value="1"/>
</dbReference>
<protein>
    <submittedName>
        <fullName evidence="3">G5053 protein</fullName>
    </submittedName>
</protein>
<dbReference type="InterPro" id="IPR036047">
    <property type="entry name" value="F-box-like_dom_sf"/>
</dbReference>
<name>A0ABP1FT96_9CHLO</name>
<reference evidence="3 4" key="1">
    <citation type="submission" date="2024-06" db="EMBL/GenBank/DDBJ databases">
        <authorList>
            <person name="Kraege A."/>
            <person name="Thomma B."/>
        </authorList>
    </citation>
    <scope>NUCLEOTIDE SEQUENCE [LARGE SCALE GENOMIC DNA]</scope>
</reference>
<gene>
    <name evidence="3" type="primary">g5053</name>
    <name evidence="3" type="ORF">VP750_LOCUS4315</name>
</gene>
<evidence type="ECO:0000256" key="1">
    <source>
        <dbReference type="ARBA" id="ARBA00004430"/>
    </source>
</evidence>
<sequence>MEESASPAGVKQKLARTDERRCISLLDLPENLIIDILRYLPTKSKCQAELVCRTFREILSNPNPADYVWDVLDVNASVLQHIPLPALHKWLLRRIQGVYVLRHFGSVGGKTAPAQEALAKRFHHIALTILPLLSGLLAPEAVVELDLRWGDTEGLFASHQLEFESQYWGSMAPVLTCLDLQVEAEKMTEGLSAALCQLSVLNTLELRSYLDAAEDFEAVVNLDLPRLEILVIADFGPTLQDVSLELPLHEGIPKILEQLPILRTLSLRHNRKRLMHLDRPLDPFLDMPTLKFLELFSCLHGGVGDGSGMCLWTPAALKLLGLADQRIMQMRLAPPGRTITLRY</sequence>
<dbReference type="Pfam" id="PF00646">
    <property type="entry name" value="F-box"/>
    <property type="match status" value="1"/>
</dbReference>
<comment type="caution">
    <text evidence="3">The sequence shown here is derived from an EMBL/GenBank/DDBJ whole genome shotgun (WGS) entry which is preliminary data.</text>
</comment>
<dbReference type="EMBL" id="CAXHTA020000007">
    <property type="protein sequence ID" value="CAL5222656.1"/>
    <property type="molecule type" value="Genomic_DNA"/>
</dbReference>
<proteinExistence type="predicted"/>
<organism evidence="3 4">
    <name type="scientific">Coccomyxa viridis</name>
    <dbReference type="NCBI Taxonomy" id="1274662"/>
    <lineage>
        <taxon>Eukaryota</taxon>
        <taxon>Viridiplantae</taxon>
        <taxon>Chlorophyta</taxon>
        <taxon>core chlorophytes</taxon>
        <taxon>Trebouxiophyceae</taxon>
        <taxon>Trebouxiophyceae incertae sedis</taxon>
        <taxon>Coccomyxaceae</taxon>
        <taxon>Coccomyxa</taxon>
    </lineage>
</organism>
<dbReference type="CDD" id="cd09917">
    <property type="entry name" value="F-box_SF"/>
    <property type="match status" value="1"/>
</dbReference>
<dbReference type="Gene3D" id="1.20.1280.50">
    <property type="match status" value="1"/>
</dbReference>
<dbReference type="SMART" id="SM00256">
    <property type="entry name" value="FBOX"/>
    <property type="match status" value="1"/>
</dbReference>